<feature type="domain" description="ABC-2 type transporter transmembrane" evidence="6">
    <location>
        <begin position="3"/>
        <end position="223"/>
    </location>
</feature>
<comment type="caution">
    <text evidence="7">The sequence shown here is derived from an EMBL/GenBank/DDBJ whole genome shotgun (WGS) entry which is preliminary data.</text>
</comment>
<gene>
    <name evidence="7" type="ORF">PoB_006599400</name>
</gene>
<feature type="transmembrane region" description="Helical" evidence="5">
    <location>
        <begin position="153"/>
        <end position="175"/>
    </location>
</feature>
<reference evidence="7 8" key="1">
    <citation type="journal article" date="2021" name="Elife">
        <title>Chloroplast acquisition without the gene transfer in kleptoplastic sea slugs, Plakobranchus ocellatus.</title>
        <authorList>
            <person name="Maeda T."/>
            <person name="Takahashi S."/>
            <person name="Yoshida T."/>
            <person name="Shimamura S."/>
            <person name="Takaki Y."/>
            <person name="Nagai Y."/>
            <person name="Toyoda A."/>
            <person name="Suzuki Y."/>
            <person name="Arimoto A."/>
            <person name="Ishii H."/>
            <person name="Satoh N."/>
            <person name="Nishiyama T."/>
            <person name="Hasebe M."/>
            <person name="Maruyama T."/>
            <person name="Minagawa J."/>
            <person name="Obokata J."/>
            <person name="Shigenobu S."/>
        </authorList>
    </citation>
    <scope>NUCLEOTIDE SEQUENCE [LARGE SCALE GENOMIC DNA]</scope>
</reference>
<keyword evidence="4 5" id="KW-0472">Membrane</keyword>
<dbReference type="GO" id="GO:0005319">
    <property type="term" value="F:lipid transporter activity"/>
    <property type="evidence" value="ECO:0007669"/>
    <property type="project" value="TreeGrafter"/>
</dbReference>
<keyword evidence="2 5" id="KW-0812">Transmembrane</keyword>
<keyword evidence="8" id="KW-1185">Reference proteome</keyword>
<dbReference type="AlphaFoldDB" id="A0AAV4D5M2"/>
<dbReference type="GO" id="GO:0016020">
    <property type="term" value="C:membrane"/>
    <property type="evidence" value="ECO:0007669"/>
    <property type="project" value="UniProtKB-SubCell"/>
</dbReference>
<evidence type="ECO:0000313" key="8">
    <source>
        <dbReference type="Proteomes" id="UP000735302"/>
    </source>
</evidence>
<sequence length="236" mass="26219">MNTFFQSTLNASFSLQSTLAPLPKDPKDQGKSVAIASQAAGFTIGSFINFGMAFLTSMFIFFLIKERQVGAKHMQVVSGVGPVTYWLSTFMWDFVNYTFPSMLLLVVFVAYSKSPYLDDGRYALVILVLALYGWAVLPFMYAIQFAFNSPPTGVVMVIVMNLFSGMVTTVTVTILKLPELGQQALGDKLDWIFMSVFPNYNLVACFSNIYSNYLNTQTCENIVCSQTKRSACCPSK</sequence>
<evidence type="ECO:0000259" key="6">
    <source>
        <dbReference type="Pfam" id="PF12698"/>
    </source>
</evidence>
<dbReference type="GO" id="GO:0005524">
    <property type="term" value="F:ATP binding"/>
    <property type="evidence" value="ECO:0007669"/>
    <property type="project" value="UniProtKB-KW"/>
</dbReference>
<protein>
    <submittedName>
        <fullName evidence="7">ATP-binding cassette sub-family a member</fullName>
    </submittedName>
</protein>
<comment type="subcellular location">
    <subcellularLocation>
        <location evidence="1">Membrane</location>
        <topology evidence="1">Multi-pass membrane protein</topology>
    </subcellularLocation>
</comment>
<feature type="transmembrane region" description="Helical" evidence="5">
    <location>
        <begin position="123"/>
        <end position="147"/>
    </location>
</feature>
<evidence type="ECO:0000256" key="5">
    <source>
        <dbReference type="SAM" id="Phobius"/>
    </source>
</evidence>
<dbReference type="PANTHER" id="PTHR19229">
    <property type="entry name" value="ATP-BINDING CASSETTE TRANSPORTER SUBFAMILY A ABCA"/>
    <property type="match status" value="1"/>
</dbReference>
<dbReference type="Pfam" id="PF12698">
    <property type="entry name" value="ABC2_membrane_3"/>
    <property type="match status" value="1"/>
</dbReference>
<evidence type="ECO:0000256" key="4">
    <source>
        <dbReference type="ARBA" id="ARBA00023136"/>
    </source>
</evidence>
<feature type="transmembrane region" description="Helical" evidence="5">
    <location>
        <begin position="39"/>
        <end position="64"/>
    </location>
</feature>
<dbReference type="Proteomes" id="UP000735302">
    <property type="component" value="Unassembled WGS sequence"/>
</dbReference>
<name>A0AAV4D5M2_9GAST</name>
<evidence type="ECO:0000256" key="2">
    <source>
        <dbReference type="ARBA" id="ARBA00022692"/>
    </source>
</evidence>
<dbReference type="InterPro" id="IPR026082">
    <property type="entry name" value="ABCA"/>
</dbReference>
<evidence type="ECO:0000256" key="1">
    <source>
        <dbReference type="ARBA" id="ARBA00004141"/>
    </source>
</evidence>
<dbReference type="GO" id="GO:0140359">
    <property type="term" value="F:ABC-type transporter activity"/>
    <property type="evidence" value="ECO:0007669"/>
    <property type="project" value="InterPro"/>
</dbReference>
<dbReference type="InterPro" id="IPR013525">
    <property type="entry name" value="ABC2_TM"/>
</dbReference>
<keyword evidence="7" id="KW-0547">Nucleotide-binding</keyword>
<keyword evidence="7" id="KW-0067">ATP-binding</keyword>
<evidence type="ECO:0000256" key="3">
    <source>
        <dbReference type="ARBA" id="ARBA00022989"/>
    </source>
</evidence>
<feature type="transmembrane region" description="Helical" evidence="5">
    <location>
        <begin position="94"/>
        <end position="111"/>
    </location>
</feature>
<proteinExistence type="predicted"/>
<accession>A0AAV4D5M2</accession>
<organism evidence="7 8">
    <name type="scientific">Plakobranchus ocellatus</name>
    <dbReference type="NCBI Taxonomy" id="259542"/>
    <lineage>
        <taxon>Eukaryota</taxon>
        <taxon>Metazoa</taxon>
        <taxon>Spiralia</taxon>
        <taxon>Lophotrochozoa</taxon>
        <taxon>Mollusca</taxon>
        <taxon>Gastropoda</taxon>
        <taxon>Heterobranchia</taxon>
        <taxon>Euthyneura</taxon>
        <taxon>Panpulmonata</taxon>
        <taxon>Sacoglossa</taxon>
        <taxon>Placobranchoidea</taxon>
        <taxon>Plakobranchidae</taxon>
        <taxon>Plakobranchus</taxon>
    </lineage>
</organism>
<dbReference type="EMBL" id="BLXT01007498">
    <property type="protein sequence ID" value="GFO39489.1"/>
    <property type="molecule type" value="Genomic_DNA"/>
</dbReference>
<dbReference type="PANTHER" id="PTHR19229:SF250">
    <property type="entry name" value="ABC TRANSPORTER DOMAIN-CONTAINING PROTEIN-RELATED"/>
    <property type="match status" value="1"/>
</dbReference>
<keyword evidence="3 5" id="KW-1133">Transmembrane helix</keyword>
<evidence type="ECO:0000313" key="7">
    <source>
        <dbReference type="EMBL" id="GFO39489.1"/>
    </source>
</evidence>